<accession>A0A9D9H598</accession>
<evidence type="ECO:0000313" key="8">
    <source>
        <dbReference type="EMBL" id="MBO8436399.1"/>
    </source>
</evidence>
<reference evidence="8" key="1">
    <citation type="submission" date="2020-10" db="EMBL/GenBank/DDBJ databases">
        <authorList>
            <person name="Gilroy R."/>
        </authorList>
    </citation>
    <scope>NUCLEOTIDE SEQUENCE</scope>
    <source>
        <strain evidence="8">7293</strain>
    </source>
</reference>
<organism evidence="8 9">
    <name type="scientific">Candidatus Ornithospirochaeta stercoripullorum</name>
    <dbReference type="NCBI Taxonomy" id="2840899"/>
    <lineage>
        <taxon>Bacteria</taxon>
        <taxon>Pseudomonadati</taxon>
        <taxon>Spirochaetota</taxon>
        <taxon>Spirochaetia</taxon>
        <taxon>Spirochaetales</taxon>
        <taxon>Spirochaetaceae</taxon>
        <taxon>Spirochaetaceae incertae sedis</taxon>
        <taxon>Candidatus Ornithospirochaeta</taxon>
    </lineage>
</organism>
<evidence type="ECO:0000256" key="4">
    <source>
        <dbReference type="ARBA" id="ARBA00022801"/>
    </source>
</evidence>
<dbReference type="Pfam" id="PF08340">
    <property type="entry name" value="YicC-like_C"/>
    <property type="match status" value="1"/>
</dbReference>
<evidence type="ECO:0000259" key="6">
    <source>
        <dbReference type="Pfam" id="PF03755"/>
    </source>
</evidence>
<keyword evidence="4" id="KW-0378">Hydrolase</keyword>
<feature type="domain" description="Endoribonuclease YicC-like N-terminal" evidence="6">
    <location>
        <begin position="1"/>
        <end position="150"/>
    </location>
</feature>
<dbReference type="AlphaFoldDB" id="A0A9D9H598"/>
<dbReference type="GO" id="GO:0016787">
    <property type="term" value="F:hydrolase activity"/>
    <property type="evidence" value="ECO:0007669"/>
    <property type="project" value="UniProtKB-KW"/>
</dbReference>
<evidence type="ECO:0000313" key="9">
    <source>
        <dbReference type="Proteomes" id="UP000823615"/>
    </source>
</evidence>
<protein>
    <submittedName>
        <fullName evidence="8">YicC family protein</fullName>
    </submittedName>
</protein>
<keyword evidence="2" id="KW-0540">Nuclease</keyword>
<feature type="domain" description="Endoribonuclease YicC-like C-terminal" evidence="7">
    <location>
        <begin position="169"/>
        <end position="287"/>
    </location>
</feature>
<sequence>MKSMTGYGHAFFRTDEYAIECEVRGYNSRYLDIVHNISQSLSEYESMVDEKIKERAARGRIEIMLKLIVVRSDVKFTIDEGLLASYKEAYERIAALTDTPSPVLSDYAAVDGIIVRQNDIDSSKYKEGVLSVLEEALDAFSIGKEREGEGTRQDLERLGNQFVSSLEKIRERSAELEEHYRKLLVEKYEELTGDKADESAFMTELGAILVRYSINEEVSRLSVHIAEYRKLIASSEPVGKKLDFLCQEMQRECNTIASKSQLVEINLLVVSMKDDVENIREQIRNIE</sequence>
<dbReference type="Pfam" id="PF03755">
    <property type="entry name" value="YicC-like_N"/>
    <property type="match status" value="1"/>
</dbReference>
<dbReference type="InterPro" id="IPR013527">
    <property type="entry name" value="YicC-like_N"/>
</dbReference>
<comment type="cofactor">
    <cofactor evidence="1">
        <name>a divalent metal cation</name>
        <dbReference type="ChEBI" id="CHEBI:60240"/>
    </cofactor>
</comment>
<comment type="caution">
    <text evidence="8">The sequence shown here is derived from an EMBL/GenBank/DDBJ whole genome shotgun (WGS) entry which is preliminary data.</text>
</comment>
<dbReference type="EMBL" id="JADIMT010000066">
    <property type="protein sequence ID" value="MBO8436399.1"/>
    <property type="molecule type" value="Genomic_DNA"/>
</dbReference>
<dbReference type="GO" id="GO:0004521">
    <property type="term" value="F:RNA endonuclease activity"/>
    <property type="evidence" value="ECO:0007669"/>
    <property type="project" value="InterPro"/>
</dbReference>
<name>A0A9D9H598_9SPIO</name>
<evidence type="ECO:0000256" key="3">
    <source>
        <dbReference type="ARBA" id="ARBA00022759"/>
    </source>
</evidence>
<evidence type="ECO:0000256" key="1">
    <source>
        <dbReference type="ARBA" id="ARBA00001968"/>
    </source>
</evidence>
<evidence type="ECO:0000256" key="5">
    <source>
        <dbReference type="ARBA" id="ARBA00035648"/>
    </source>
</evidence>
<dbReference type="Proteomes" id="UP000823615">
    <property type="component" value="Unassembled WGS sequence"/>
</dbReference>
<evidence type="ECO:0000256" key="2">
    <source>
        <dbReference type="ARBA" id="ARBA00022722"/>
    </source>
</evidence>
<dbReference type="PANTHER" id="PTHR30636:SF3">
    <property type="entry name" value="UPF0701 PROTEIN YICC"/>
    <property type="match status" value="1"/>
</dbReference>
<dbReference type="NCBIfam" id="TIGR00255">
    <property type="entry name" value="YicC/YloC family endoribonuclease"/>
    <property type="match status" value="1"/>
</dbReference>
<reference evidence="8" key="2">
    <citation type="journal article" date="2021" name="PeerJ">
        <title>Extensive microbial diversity within the chicken gut microbiome revealed by metagenomics and culture.</title>
        <authorList>
            <person name="Gilroy R."/>
            <person name="Ravi A."/>
            <person name="Getino M."/>
            <person name="Pursley I."/>
            <person name="Horton D.L."/>
            <person name="Alikhan N.F."/>
            <person name="Baker D."/>
            <person name="Gharbi K."/>
            <person name="Hall N."/>
            <person name="Watson M."/>
            <person name="Adriaenssens E.M."/>
            <person name="Foster-Nyarko E."/>
            <person name="Jarju S."/>
            <person name="Secka A."/>
            <person name="Antonio M."/>
            <person name="Oren A."/>
            <person name="Chaudhuri R.R."/>
            <person name="La Ragione R."/>
            <person name="Hildebrand F."/>
            <person name="Pallen M.J."/>
        </authorList>
    </citation>
    <scope>NUCLEOTIDE SEQUENCE</scope>
    <source>
        <strain evidence="8">7293</strain>
    </source>
</reference>
<dbReference type="InterPro" id="IPR005229">
    <property type="entry name" value="YicC/YloC-like"/>
</dbReference>
<comment type="similarity">
    <text evidence="5">Belongs to the YicC/YloC family.</text>
</comment>
<dbReference type="PANTHER" id="PTHR30636">
    <property type="entry name" value="UPF0701 PROTEIN YICC"/>
    <property type="match status" value="1"/>
</dbReference>
<proteinExistence type="inferred from homology"/>
<dbReference type="InterPro" id="IPR013551">
    <property type="entry name" value="YicC-like_C"/>
</dbReference>
<gene>
    <name evidence="8" type="ORF">IAA97_05425</name>
</gene>
<keyword evidence="3" id="KW-0255">Endonuclease</keyword>
<evidence type="ECO:0000259" key="7">
    <source>
        <dbReference type="Pfam" id="PF08340"/>
    </source>
</evidence>